<dbReference type="AlphaFoldDB" id="A0A1X7VDG9"/>
<evidence type="ECO:0000313" key="13">
    <source>
        <dbReference type="EnsemblMetazoa" id="Aqu2.1.37794_001"/>
    </source>
</evidence>
<keyword evidence="14" id="KW-1185">Reference proteome</keyword>
<accession>A0A1X7VDG9</accession>
<evidence type="ECO:0000256" key="5">
    <source>
        <dbReference type="ARBA" id="ARBA00023149"/>
    </source>
</evidence>
<gene>
    <name evidence="13" type="primary">100632573</name>
</gene>
<dbReference type="SUPFAM" id="SSF109604">
    <property type="entry name" value="HD-domain/PDEase-like"/>
    <property type="match status" value="1"/>
</dbReference>
<feature type="region of interest" description="Disordered" evidence="10">
    <location>
        <begin position="394"/>
        <end position="418"/>
    </location>
</feature>
<keyword evidence="5" id="KW-0114">cAMP</keyword>
<dbReference type="UniPathway" id="UPA00762">
    <property type="reaction ID" value="UER00747"/>
</dbReference>
<dbReference type="PANTHER" id="PTHR11347">
    <property type="entry name" value="CYCLIC NUCLEOTIDE PHOSPHODIESTERASE"/>
    <property type="match status" value="1"/>
</dbReference>
<keyword evidence="3 8" id="KW-0479">Metal-binding</keyword>
<dbReference type="InterPro" id="IPR003607">
    <property type="entry name" value="HD/PDEase_dom"/>
</dbReference>
<evidence type="ECO:0000256" key="8">
    <source>
        <dbReference type="PIRSR" id="PIRSR623088-3"/>
    </source>
</evidence>
<dbReference type="PROSITE" id="PS51845">
    <property type="entry name" value="PDEASE_I_2"/>
    <property type="match status" value="1"/>
</dbReference>
<dbReference type="eggNOG" id="KOG1229">
    <property type="taxonomic scope" value="Eukaryota"/>
</dbReference>
<dbReference type="Pfam" id="PF00233">
    <property type="entry name" value="PDEase_I"/>
    <property type="match status" value="1"/>
</dbReference>
<dbReference type="InterPro" id="IPR000014">
    <property type="entry name" value="PAS"/>
</dbReference>
<evidence type="ECO:0000256" key="10">
    <source>
        <dbReference type="SAM" id="MobiDB-lite"/>
    </source>
</evidence>
<dbReference type="Pfam" id="PF13426">
    <property type="entry name" value="PAS_9"/>
    <property type="match status" value="1"/>
</dbReference>
<dbReference type="InterPro" id="IPR023174">
    <property type="entry name" value="PDEase_CS"/>
</dbReference>
<reference evidence="13" key="2">
    <citation type="submission" date="2017-05" db="UniProtKB">
        <authorList>
            <consortium name="EnsemblMetazoa"/>
        </authorList>
    </citation>
    <scope>IDENTIFICATION</scope>
</reference>
<comment type="cofactor">
    <cofactor evidence="9">
        <name>a divalent metal cation</name>
        <dbReference type="ChEBI" id="CHEBI:60240"/>
    </cofactor>
    <text evidence="9">Binds 2 divalent metal cations per subunit. Site 1 may preferentially bind zinc ions, while site 2 has a preference for magnesium and/or manganese ions.</text>
</comment>
<dbReference type="EnsemblMetazoa" id="Aqu2.1.37794_001">
    <property type="protein sequence ID" value="Aqu2.1.37794_001"/>
    <property type="gene ID" value="Aqu2.1.37794"/>
</dbReference>
<dbReference type="OrthoDB" id="189220at2759"/>
<evidence type="ECO:0000256" key="1">
    <source>
        <dbReference type="ARBA" id="ARBA00004703"/>
    </source>
</evidence>
<feature type="binding site" evidence="7">
    <location>
        <position position="704"/>
    </location>
    <ligand>
        <name>AMP</name>
        <dbReference type="ChEBI" id="CHEBI:456215"/>
    </ligand>
</feature>
<feature type="binding site" evidence="8">
    <location>
        <position position="539"/>
    </location>
    <ligand>
        <name>Zn(2+)</name>
        <dbReference type="ChEBI" id="CHEBI:29105"/>
        <label>1</label>
    </ligand>
</feature>
<dbReference type="GO" id="GO:0004114">
    <property type="term" value="F:3',5'-cyclic-nucleotide phosphodiesterase activity"/>
    <property type="evidence" value="ECO:0007669"/>
    <property type="project" value="InterPro"/>
</dbReference>
<feature type="binding site" evidence="8">
    <location>
        <position position="540"/>
    </location>
    <ligand>
        <name>Zn(2+)</name>
        <dbReference type="ChEBI" id="CHEBI:29105"/>
        <label>2</label>
    </ligand>
</feature>
<dbReference type="EC" id="3.1.4.-" evidence="9"/>
<evidence type="ECO:0000259" key="11">
    <source>
        <dbReference type="PROSITE" id="PS50112"/>
    </source>
</evidence>
<keyword evidence="4 9" id="KW-0378">Hydrolase</keyword>
<dbReference type="InterPro" id="IPR023088">
    <property type="entry name" value="PDEase"/>
</dbReference>
<feature type="binding site" evidence="8">
    <location>
        <position position="502"/>
    </location>
    <ligand>
        <name>Zn(2+)</name>
        <dbReference type="ChEBI" id="CHEBI:29105"/>
        <label>1</label>
    </ligand>
</feature>
<feature type="binding site" evidence="8">
    <location>
        <position position="540"/>
    </location>
    <ligand>
        <name>Zn(2+)</name>
        <dbReference type="ChEBI" id="CHEBI:29105"/>
        <label>1</label>
    </ligand>
</feature>
<feature type="domain" description="PDEase" evidence="12">
    <location>
        <begin position="412"/>
        <end position="746"/>
    </location>
</feature>
<dbReference type="KEGG" id="aqu:100632573"/>
<organism evidence="13">
    <name type="scientific">Amphimedon queenslandica</name>
    <name type="common">Sponge</name>
    <dbReference type="NCBI Taxonomy" id="400682"/>
    <lineage>
        <taxon>Eukaryota</taxon>
        <taxon>Metazoa</taxon>
        <taxon>Porifera</taxon>
        <taxon>Demospongiae</taxon>
        <taxon>Heteroscleromorpha</taxon>
        <taxon>Haplosclerida</taxon>
        <taxon>Niphatidae</taxon>
        <taxon>Amphimedon</taxon>
    </lineage>
</organism>
<dbReference type="SMART" id="SM00471">
    <property type="entry name" value="HDc"/>
    <property type="match status" value="1"/>
</dbReference>
<evidence type="ECO:0000256" key="9">
    <source>
        <dbReference type="RuleBase" id="RU363067"/>
    </source>
</evidence>
<name>A0A1X7VDG9_AMPQE</name>
<sequence>MSTSKPILPPLASSSTPILPSHHQPYLSNISAVDVCKSQSSESFLHNVYMGPPSRTKVVFYQMKEDIFILLSQKLIQKGYICGQALSPESTLPLLQDPLNQVVLVLYVQESLHVSAQNLLRLVQSHGLSESILVMAILPNLSQISENLFSSLLSAGVSRLLSEEDGEEKFLQELRLAEMNEFKLHRLLDFSCSLKKAVDNTSDAIQITRDSNIVYVNKSFSELTGYHAEECLGKPAIDLMDIQDNGTKNLARRETYEGHFLLRRKSGSCIKQHIKLMPVKDPSGYVSHHVTIRRQLSSQEIRATMFNSGGSMDLGLPLSRSRSRIPPQSETPILRAVHVIDSARDNPNCPLEIKESLDTCVEILRTAELFTPHLPVKQTKGLVAGLLDTGRGYQTGVTSGGHSSDSSRGPSTPIHSQSHMAGFNVASQAVQDCLVNLSTWDFNIIHLEGVSHFHPLYFLGMKIFDEFRVCETLMISDNVMASWLKLMEKNYRHRNTYHNSTHAADVLQGTAFLIRSLQSETCSLQPIEVAALLITATIHDLDHPGRTNPFLVNSGSELALLYNDRTCLENHHVAKSFKITLDDKQHNIFQNLDPSLYQSLRSNIIDLVLATDISKHFEHLAKFENLPTEDETYLLSHENRLLIQRILVKCADISNACRPLVLCREWAGRIAEEYFSQTDEEKQRKLHVVFPDFDRQTCKLPVTQVKFIDYFVSGLFQAWHTFSPIPRLMENLSSNYEHWKSQYESPNSSEGET</sequence>
<evidence type="ECO:0000256" key="2">
    <source>
        <dbReference type="ARBA" id="ARBA00006437"/>
    </source>
</evidence>
<dbReference type="PRINTS" id="PR00387">
    <property type="entry name" value="PDIESTERASE1"/>
</dbReference>
<evidence type="ECO:0000256" key="6">
    <source>
        <dbReference type="PIRSR" id="PIRSR623088-1"/>
    </source>
</evidence>
<dbReference type="Proteomes" id="UP000007879">
    <property type="component" value="Unassembled WGS sequence"/>
</dbReference>
<dbReference type="PROSITE" id="PS50112">
    <property type="entry name" value="PAS"/>
    <property type="match status" value="1"/>
</dbReference>
<dbReference type="STRING" id="400682.A0A1X7VDG9"/>
<feature type="binding site" evidence="7">
    <location>
        <position position="652"/>
    </location>
    <ligand>
        <name>AMP</name>
        <dbReference type="ChEBI" id="CHEBI:456215"/>
    </ligand>
</feature>
<feature type="binding site" evidence="7">
    <location>
        <begin position="498"/>
        <end position="502"/>
    </location>
    <ligand>
        <name>AMP</name>
        <dbReference type="ChEBI" id="CHEBI:456215"/>
    </ligand>
</feature>
<feature type="binding site" evidence="8">
    <location>
        <position position="652"/>
    </location>
    <ligand>
        <name>Zn(2+)</name>
        <dbReference type="ChEBI" id="CHEBI:29105"/>
        <label>1</label>
    </ligand>
</feature>
<dbReference type="SUPFAM" id="SSF55785">
    <property type="entry name" value="PYP-like sensor domain (PAS domain)"/>
    <property type="match status" value="1"/>
</dbReference>
<evidence type="ECO:0000313" key="14">
    <source>
        <dbReference type="Proteomes" id="UP000007879"/>
    </source>
</evidence>
<dbReference type="EnsemblMetazoa" id="XM_019994009.1">
    <property type="protein sequence ID" value="XP_019849568.1"/>
    <property type="gene ID" value="LOC100632573"/>
</dbReference>
<dbReference type="CDD" id="cd00077">
    <property type="entry name" value="HDc"/>
    <property type="match status" value="1"/>
</dbReference>
<evidence type="ECO:0000256" key="3">
    <source>
        <dbReference type="ARBA" id="ARBA00022723"/>
    </source>
</evidence>
<evidence type="ECO:0000256" key="7">
    <source>
        <dbReference type="PIRSR" id="PIRSR623088-2"/>
    </source>
</evidence>
<evidence type="ECO:0000259" key="12">
    <source>
        <dbReference type="PROSITE" id="PS51845"/>
    </source>
</evidence>
<dbReference type="Gene3D" id="1.10.1300.10">
    <property type="entry name" value="3'5'-cyclic nucleotide phosphodiesterase, catalytic domain"/>
    <property type="match status" value="1"/>
</dbReference>
<dbReference type="InterPro" id="IPR036971">
    <property type="entry name" value="PDEase_catalytic_dom_sf"/>
</dbReference>
<feature type="active site" description="Proton donor" evidence="6">
    <location>
        <position position="498"/>
    </location>
</feature>
<dbReference type="CDD" id="cd00130">
    <property type="entry name" value="PAS"/>
    <property type="match status" value="1"/>
</dbReference>
<feature type="binding site" evidence="7">
    <location>
        <position position="540"/>
    </location>
    <ligand>
        <name>AMP</name>
        <dbReference type="ChEBI" id="CHEBI:456215"/>
    </ligand>
</feature>
<dbReference type="InterPro" id="IPR035965">
    <property type="entry name" value="PAS-like_dom_sf"/>
</dbReference>
<dbReference type="Gene3D" id="3.30.450.20">
    <property type="entry name" value="PAS domain"/>
    <property type="match status" value="1"/>
</dbReference>
<dbReference type="EnsemblMetazoa" id="XM_003384772.3">
    <property type="protein sequence ID" value="XP_003384820.2"/>
    <property type="gene ID" value="LOC100632573"/>
</dbReference>
<dbReference type="GO" id="GO:0007165">
    <property type="term" value="P:signal transduction"/>
    <property type="evidence" value="ECO:0007669"/>
    <property type="project" value="InterPro"/>
</dbReference>
<comment type="pathway">
    <text evidence="1">Purine metabolism; 3',5'-cyclic AMP degradation; AMP from 3',5'-cyclic AMP: step 1/1.</text>
</comment>
<dbReference type="GO" id="GO:0046872">
    <property type="term" value="F:metal ion binding"/>
    <property type="evidence" value="ECO:0007669"/>
    <property type="project" value="UniProtKB-KW"/>
</dbReference>
<feature type="domain" description="PAS" evidence="11">
    <location>
        <begin position="210"/>
        <end position="244"/>
    </location>
</feature>
<proteinExistence type="inferred from homology"/>
<dbReference type="InParanoid" id="A0A1X7VDG9"/>
<dbReference type="GO" id="GO:0006198">
    <property type="term" value="P:cAMP catabolic process"/>
    <property type="evidence" value="ECO:0007669"/>
    <property type="project" value="UniProtKB-UniPathway"/>
</dbReference>
<feature type="compositionally biased region" description="Polar residues" evidence="10">
    <location>
        <begin position="395"/>
        <end position="418"/>
    </location>
</feature>
<dbReference type="NCBIfam" id="TIGR00229">
    <property type="entry name" value="sensory_box"/>
    <property type="match status" value="1"/>
</dbReference>
<reference evidence="14" key="1">
    <citation type="journal article" date="2010" name="Nature">
        <title>The Amphimedon queenslandica genome and the evolution of animal complexity.</title>
        <authorList>
            <person name="Srivastava M."/>
            <person name="Simakov O."/>
            <person name="Chapman J."/>
            <person name="Fahey B."/>
            <person name="Gauthier M.E."/>
            <person name="Mitros T."/>
            <person name="Richards G.S."/>
            <person name="Conaco C."/>
            <person name="Dacre M."/>
            <person name="Hellsten U."/>
            <person name="Larroux C."/>
            <person name="Putnam N.H."/>
            <person name="Stanke M."/>
            <person name="Adamska M."/>
            <person name="Darling A."/>
            <person name="Degnan S.M."/>
            <person name="Oakley T.H."/>
            <person name="Plachetzki D.C."/>
            <person name="Zhai Y."/>
            <person name="Adamski M."/>
            <person name="Calcino A."/>
            <person name="Cummins S.F."/>
            <person name="Goodstein D.M."/>
            <person name="Harris C."/>
            <person name="Jackson D.J."/>
            <person name="Leys S.P."/>
            <person name="Shu S."/>
            <person name="Woodcroft B.J."/>
            <person name="Vervoort M."/>
            <person name="Kosik K.S."/>
            <person name="Manning G."/>
            <person name="Degnan B.M."/>
            <person name="Rokhsar D.S."/>
        </authorList>
    </citation>
    <scope>NUCLEOTIDE SEQUENCE [LARGE SCALE GENOMIC DNA]</scope>
</reference>
<dbReference type="PROSITE" id="PS00126">
    <property type="entry name" value="PDEASE_I_1"/>
    <property type="match status" value="1"/>
</dbReference>
<protein>
    <recommendedName>
        <fullName evidence="9">Phosphodiesterase</fullName>
        <ecNumber evidence="9">3.1.4.-</ecNumber>
    </recommendedName>
</protein>
<evidence type="ECO:0000256" key="4">
    <source>
        <dbReference type="ARBA" id="ARBA00022801"/>
    </source>
</evidence>
<comment type="similarity">
    <text evidence="2">Belongs to the cyclic nucleotide phosphodiesterase family. PDE8 subfamily.</text>
</comment>
<dbReference type="InterPro" id="IPR002073">
    <property type="entry name" value="PDEase_catalytic_dom"/>
</dbReference>